<proteinExistence type="predicted"/>
<dbReference type="Pfam" id="PF13377">
    <property type="entry name" value="Peripla_BP_3"/>
    <property type="match status" value="1"/>
</dbReference>
<reference evidence="5 6" key="1">
    <citation type="submission" date="2019-12" db="EMBL/GenBank/DDBJ databases">
        <title>Nitratireductor arenosus sp. nov., Isolated from sea sand, Jeju island, South Korea.</title>
        <authorList>
            <person name="Kim W."/>
        </authorList>
    </citation>
    <scope>NUCLEOTIDE SEQUENCE [LARGE SCALE GENOMIC DNA]</scope>
    <source>
        <strain evidence="5 6">CAU 1489</strain>
    </source>
</reference>
<keyword evidence="6" id="KW-1185">Reference proteome</keyword>
<dbReference type="InterPro" id="IPR028082">
    <property type="entry name" value="Peripla_BP_I"/>
</dbReference>
<gene>
    <name evidence="5" type="ORF">GN330_01990</name>
</gene>
<organism evidence="5 6">
    <name type="scientific">Nitratireductor arenosus</name>
    <dbReference type="NCBI Taxonomy" id="2682096"/>
    <lineage>
        <taxon>Bacteria</taxon>
        <taxon>Pseudomonadati</taxon>
        <taxon>Pseudomonadota</taxon>
        <taxon>Alphaproteobacteria</taxon>
        <taxon>Hyphomicrobiales</taxon>
        <taxon>Phyllobacteriaceae</taxon>
        <taxon>Nitratireductor</taxon>
    </lineage>
</organism>
<dbReference type="GO" id="GO:0003700">
    <property type="term" value="F:DNA-binding transcription factor activity"/>
    <property type="evidence" value="ECO:0007669"/>
    <property type="project" value="TreeGrafter"/>
</dbReference>
<dbReference type="InterPro" id="IPR000843">
    <property type="entry name" value="HTH_LacI"/>
</dbReference>
<evidence type="ECO:0000313" key="5">
    <source>
        <dbReference type="EMBL" id="MVA96028.1"/>
    </source>
</evidence>
<protein>
    <submittedName>
        <fullName evidence="5">Substrate-binding domain-containing protein</fullName>
    </submittedName>
</protein>
<dbReference type="CDD" id="cd06267">
    <property type="entry name" value="PBP1_LacI_sugar_binding-like"/>
    <property type="match status" value="1"/>
</dbReference>
<dbReference type="PANTHER" id="PTHR30146:SF109">
    <property type="entry name" value="HTH-TYPE TRANSCRIPTIONAL REGULATOR GALS"/>
    <property type="match status" value="1"/>
</dbReference>
<dbReference type="SUPFAM" id="SSF47413">
    <property type="entry name" value="lambda repressor-like DNA-binding domains"/>
    <property type="match status" value="1"/>
</dbReference>
<name>A0A844QD31_9HYPH</name>
<keyword evidence="1" id="KW-0805">Transcription regulation</keyword>
<keyword evidence="3" id="KW-0804">Transcription</keyword>
<dbReference type="Proteomes" id="UP000463224">
    <property type="component" value="Unassembled WGS sequence"/>
</dbReference>
<sequence length="335" mass="35650">MRRPSMKELALRLGVDRSTISRALSEDKGHLVAPETRDRIREIAMSEGYRPDLTAAALRRGRSQTVGVLVPDLENETFINVIRAFMASLNAGQSKPATPLIAETLDQPGAAGQLIETFLSHRVDAIISLASTEADKSILEDAARDVPVVLAIRSLAALSLPSALCDDHIGGAIVAGHFAERGHKVVCQVQGPALATTFNNRATGFTRVCAEKGMHEISQAIYTGQATSSAGRKAFDAVLAASPRPTAIFAHNDAIALGLIEAIRLHGLRIPEDMALVGFNDIRIAQVLATPLTTVAYPVAAVGDYAGVLVKRLIAGDSHAESRSFAPELVIRRTT</sequence>
<dbReference type="InterPro" id="IPR010982">
    <property type="entry name" value="Lambda_DNA-bd_dom_sf"/>
</dbReference>
<evidence type="ECO:0000256" key="3">
    <source>
        <dbReference type="ARBA" id="ARBA00023163"/>
    </source>
</evidence>
<dbReference type="Gene3D" id="1.10.260.40">
    <property type="entry name" value="lambda repressor-like DNA-binding domains"/>
    <property type="match status" value="1"/>
</dbReference>
<evidence type="ECO:0000256" key="1">
    <source>
        <dbReference type="ARBA" id="ARBA00023015"/>
    </source>
</evidence>
<dbReference type="RefSeq" id="WP_156710914.1">
    <property type="nucleotide sequence ID" value="NZ_WPHG01000001.1"/>
</dbReference>
<dbReference type="Gene3D" id="3.40.50.2300">
    <property type="match status" value="2"/>
</dbReference>
<dbReference type="Pfam" id="PF00356">
    <property type="entry name" value="LacI"/>
    <property type="match status" value="1"/>
</dbReference>
<dbReference type="PANTHER" id="PTHR30146">
    <property type="entry name" value="LACI-RELATED TRANSCRIPTIONAL REPRESSOR"/>
    <property type="match status" value="1"/>
</dbReference>
<evidence type="ECO:0000313" key="6">
    <source>
        <dbReference type="Proteomes" id="UP000463224"/>
    </source>
</evidence>
<evidence type="ECO:0000256" key="2">
    <source>
        <dbReference type="ARBA" id="ARBA00023125"/>
    </source>
</evidence>
<dbReference type="SMART" id="SM00354">
    <property type="entry name" value="HTH_LACI"/>
    <property type="match status" value="1"/>
</dbReference>
<keyword evidence="2" id="KW-0238">DNA-binding</keyword>
<dbReference type="SUPFAM" id="SSF53822">
    <property type="entry name" value="Periplasmic binding protein-like I"/>
    <property type="match status" value="1"/>
</dbReference>
<dbReference type="EMBL" id="WPHG01000001">
    <property type="protein sequence ID" value="MVA96028.1"/>
    <property type="molecule type" value="Genomic_DNA"/>
</dbReference>
<dbReference type="GO" id="GO:0000976">
    <property type="term" value="F:transcription cis-regulatory region binding"/>
    <property type="evidence" value="ECO:0007669"/>
    <property type="project" value="TreeGrafter"/>
</dbReference>
<dbReference type="InterPro" id="IPR046335">
    <property type="entry name" value="LacI/GalR-like_sensor"/>
</dbReference>
<dbReference type="CDD" id="cd01392">
    <property type="entry name" value="HTH_LacI"/>
    <property type="match status" value="1"/>
</dbReference>
<dbReference type="AlphaFoldDB" id="A0A844QD31"/>
<accession>A0A844QD31</accession>
<dbReference type="PROSITE" id="PS50932">
    <property type="entry name" value="HTH_LACI_2"/>
    <property type="match status" value="1"/>
</dbReference>
<feature type="domain" description="HTH lacI-type" evidence="4">
    <location>
        <begin position="4"/>
        <end position="60"/>
    </location>
</feature>
<evidence type="ECO:0000259" key="4">
    <source>
        <dbReference type="PROSITE" id="PS50932"/>
    </source>
</evidence>
<comment type="caution">
    <text evidence="5">The sequence shown here is derived from an EMBL/GenBank/DDBJ whole genome shotgun (WGS) entry which is preliminary data.</text>
</comment>